<evidence type="ECO:0000256" key="3">
    <source>
        <dbReference type="ARBA" id="ARBA00022692"/>
    </source>
</evidence>
<sequence>MLGLLWLLAGSFLLGAIVSLAIAAYVGVHLLSRVEESQLQSRHAAAERSREYSEAVERGDVPFEPPPLDAQINGDHAELMRQAAQYTPGVNAPRTRPPTMPLASADPSSPSTPHADIDGEHEDGEEEGGSGQVGGMGGCLVAGWISLQMAGKRKTRKACYAFVRDTDLYHGPREGDALDEYEVIGLDGCLVRTMDDEKNKLTYAVEISHTNRKVADKSDYIYLITQSETVQLRWYHSLLKICEPYESIAEKPQSRSGPLEAATSLMSRKERMKSAFQELRGYKPTVTTEGTHGWVRIQREDDPKQVQKRFATAKSLVFATYNTEKIFAANERWEVDLRGCTAEIVQRPKNAVKLSRRASELTAGLDHIYVIADTAEYATLWHSALSAGARYTSGSLEGSAAAPVISPRSMPSLPSSSGPTSSSASAASLSSSSIPSTSSEPVVGTTATNAASEGNASGQSAAGSTAVGESTAEETANEFLKIESAEWINALTSRFWFNFRNSEELVVVIKTFLETKMKAKLAEKKLAGFLERIDVVDLSLGDFVPKMSGIKILPQRRSGELGIDLVLDYRGEDRPAFVKFTGNVWVTQKTCIPFCITATLHSLTGKMHIHCAPWPAERFSVSFYSVPVMDIRLESVVGGDKRQIRNFPKLNNLILNKLTNILIEKTVMPNRRYITIPRTKKRTTGAVPEATASSDAKEPTAPGSPPVVEDRRKAVVQSILDSERSFIDSLQPFIKLYSEDMFLELTELHEMFGRVMVIYNYHHKIVKDLEAKLEKWDGLPPLERTVVQTEFVAIEMEFSSRVESYVATIARLRQSNRRFGAYLNDRDASGEDDLSEILRKPALRSFLYAALLKELLGCTGADHPDRKALERITTMLLPLADSAAHGNGDSATGGAGHKTSGKEPMLKKGGEVSTSAPVLPARPRQLSSAPAPMPVVEVMGGKAADRHKPLPRPSNPLPPPPAASAGASSSAAAPSAALPAPPPTSDTAASGPSPRSSGPLPPLPQQPTAHVSPFPHLQVLQQAPPVQLFSQPLPVALHHHDDDDNDDDKEGGSARALSSSPPAKKPLPDLPPAPAPSRPPPVPARPSKPESAPSSDPFPLLAGAPPAVPPRPVSGAFPASGPRSSDTL</sequence>
<keyword evidence="8" id="KW-0472">Membrane</keyword>
<organism evidence="12 13">
    <name type="scientific">Acanthamoeba castellanii (strain ATCC 30010 / Neff)</name>
    <dbReference type="NCBI Taxonomy" id="1257118"/>
    <lineage>
        <taxon>Eukaryota</taxon>
        <taxon>Amoebozoa</taxon>
        <taxon>Discosea</taxon>
        <taxon>Longamoebia</taxon>
        <taxon>Centramoebida</taxon>
        <taxon>Acanthamoebidae</taxon>
        <taxon>Acanthamoeba</taxon>
    </lineage>
</organism>
<dbReference type="SUPFAM" id="SSF50729">
    <property type="entry name" value="PH domain-like"/>
    <property type="match status" value="1"/>
</dbReference>
<proteinExistence type="predicted"/>
<evidence type="ECO:0000256" key="6">
    <source>
        <dbReference type="ARBA" id="ARBA00023055"/>
    </source>
</evidence>
<feature type="domain" description="SMP-LTD" evidence="11">
    <location>
        <begin position="481"/>
        <end position="677"/>
    </location>
</feature>
<dbReference type="PROSITE" id="PS51847">
    <property type="entry name" value="SMP"/>
    <property type="match status" value="1"/>
</dbReference>
<evidence type="ECO:0000256" key="2">
    <source>
        <dbReference type="ARBA" id="ARBA00022448"/>
    </source>
</evidence>
<dbReference type="PROSITE" id="PS50010">
    <property type="entry name" value="DH_2"/>
    <property type="match status" value="1"/>
</dbReference>
<dbReference type="EMBL" id="KB008093">
    <property type="protein sequence ID" value="ELR13308.1"/>
    <property type="molecule type" value="Genomic_DNA"/>
</dbReference>
<feature type="region of interest" description="Disordered" evidence="9">
    <location>
        <begin position="680"/>
        <end position="708"/>
    </location>
</feature>
<feature type="compositionally biased region" description="Pro residues" evidence="9">
    <location>
        <begin position="951"/>
        <end position="962"/>
    </location>
</feature>
<evidence type="ECO:0000256" key="1">
    <source>
        <dbReference type="ARBA" id="ARBA00004586"/>
    </source>
</evidence>
<name>L8GKP5_ACACF</name>
<feature type="region of interest" description="Disordered" evidence="9">
    <location>
        <begin position="88"/>
        <end position="133"/>
    </location>
</feature>
<evidence type="ECO:0000313" key="13">
    <source>
        <dbReference type="Proteomes" id="UP000011083"/>
    </source>
</evidence>
<dbReference type="GeneID" id="14913940"/>
<keyword evidence="2" id="KW-0813">Transport</keyword>
<feature type="compositionally biased region" description="Low complexity" evidence="9">
    <location>
        <begin position="963"/>
        <end position="978"/>
    </location>
</feature>
<reference evidence="12 13" key="1">
    <citation type="journal article" date="2013" name="Genome Biol.">
        <title>Genome of Acanthamoeba castellanii highlights extensive lateral gene transfer and early evolution of tyrosine kinase signaling.</title>
        <authorList>
            <person name="Clarke M."/>
            <person name="Lohan A.J."/>
            <person name="Liu B."/>
            <person name="Lagkouvardos I."/>
            <person name="Roy S."/>
            <person name="Zafar N."/>
            <person name="Bertelli C."/>
            <person name="Schilde C."/>
            <person name="Kianianmomeni A."/>
            <person name="Burglin T.R."/>
            <person name="Frech C."/>
            <person name="Turcotte B."/>
            <person name="Kopec K.O."/>
            <person name="Synnott J.M."/>
            <person name="Choo C."/>
            <person name="Paponov I."/>
            <person name="Finkler A."/>
            <person name="Soon Heng Tan C."/>
            <person name="Hutchins A.P."/>
            <person name="Weinmeier T."/>
            <person name="Rattei T."/>
            <person name="Chu J.S."/>
            <person name="Gimenez G."/>
            <person name="Irimia M."/>
            <person name="Rigden D.J."/>
            <person name="Fitzpatrick D.A."/>
            <person name="Lorenzo-Morales J."/>
            <person name="Bateman A."/>
            <person name="Chiu C.H."/>
            <person name="Tang P."/>
            <person name="Hegemann P."/>
            <person name="Fromm H."/>
            <person name="Raoult D."/>
            <person name="Greub G."/>
            <person name="Miranda-Saavedra D."/>
            <person name="Chen N."/>
            <person name="Nash P."/>
            <person name="Ginger M.L."/>
            <person name="Horn M."/>
            <person name="Schaap P."/>
            <person name="Caler L."/>
            <person name="Loftus B."/>
        </authorList>
    </citation>
    <scope>NUCLEOTIDE SEQUENCE [LARGE SCALE GENOMIC DNA]</scope>
    <source>
        <strain evidence="12 13">Neff</strain>
    </source>
</reference>
<dbReference type="VEuPathDB" id="AmoebaDB:ACA1_238420"/>
<dbReference type="AlphaFoldDB" id="L8GKP5"/>
<feature type="region of interest" description="Disordered" evidence="9">
    <location>
        <begin position="944"/>
        <end position="1128"/>
    </location>
</feature>
<dbReference type="GO" id="GO:0005085">
    <property type="term" value="F:guanyl-nucleotide exchange factor activity"/>
    <property type="evidence" value="ECO:0007669"/>
    <property type="project" value="InterPro"/>
</dbReference>
<feature type="region of interest" description="Disordered" evidence="9">
    <location>
        <begin position="45"/>
        <end position="65"/>
    </location>
</feature>
<dbReference type="CDD" id="cd21675">
    <property type="entry name" value="SMP_TEX2"/>
    <property type="match status" value="1"/>
</dbReference>
<evidence type="ECO:0000259" key="11">
    <source>
        <dbReference type="PROSITE" id="PS51847"/>
    </source>
</evidence>
<dbReference type="InterPro" id="IPR031468">
    <property type="entry name" value="SMP_LBD"/>
</dbReference>
<keyword evidence="5" id="KW-1133">Transmembrane helix</keyword>
<dbReference type="RefSeq" id="XP_004335321.1">
    <property type="nucleotide sequence ID" value="XM_004335273.1"/>
</dbReference>
<dbReference type="GO" id="GO:0006869">
    <property type="term" value="P:lipid transport"/>
    <property type="evidence" value="ECO:0007669"/>
    <property type="project" value="UniProtKB-KW"/>
</dbReference>
<keyword evidence="13" id="KW-1185">Reference proteome</keyword>
<comment type="subcellular location">
    <subcellularLocation>
        <location evidence="1">Endoplasmic reticulum membrane</location>
    </subcellularLocation>
</comment>
<dbReference type="PANTHER" id="PTHR13466:SF0">
    <property type="entry name" value="SMP-LTD DOMAIN-CONTAINING PROTEIN"/>
    <property type="match status" value="1"/>
</dbReference>
<accession>L8GKP5</accession>
<dbReference type="OrthoDB" id="28697at2759"/>
<feature type="compositionally biased region" description="Basic and acidic residues" evidence="9">
    <location>
        <begin position="900"/>
        <end position="910"/>
    </location>
</feature>
<dbReference type="GO" id="GO:0008289">
    <property type="term" value="F:lipid binding"/>
    <property type="evidence" value="ECO:0007669"/>
    <property type="project" value="UniProtKB-KW"/>
</dbReference>
<dbReference type="SMART" id="SM00233">
    <property type="entry name" value="PH"/>
    <property type="match status" value="2"/>
</dbReference>
<dbReference type="PANTHER" id="PTHR13466">
    <property type="entry name" value="TEX2 PROTEIN-RELATED"/>
    <property type="match status" value="1"/>
</dbReference>
<evidence type="ECO:0000256" key="8">
    <source>
        <dbReference type="ARBA" id="ARBA00023136"/>
    </source>
</evidence>
<feature type="region of interest" description="Disordered" evidence="9">
    <location>
        <begin position="883"/>
        <end position="932"/>
    </location>
</feature>
<feature type="compositionally biased region" description="Pro residues" evidence="9">
    <location>
        <begin position="1063"/>
        <end position="1086"/>
    </location>
</feature>
<feature type="compositionally biased region" description="Polar residues" evidence="9">
    <location>
        <begin position="445"/>
        <end position="463"/>
    </location>
</feature>
<feature type="compositionally biased region" description="Low complexity" evidence="9">
    <location>
        <begin position="1053"/>
        <end position="1062"/>
    </location>
</feature>
<feature type="compositionally biased region" description="Acidic residues" evidence="9">
    <location>
        <begin position="119"/>
        <end position="128"/>
    </location>
</feature>
<keyword evidence="4" id="KW-0256">Endoplasmic reticulum</keyword>
<dbReference type="InterPro" id="IPR000219">
    <property type="entry name" value="DH_dom"/>
</dbReference>
<evidence type="ECO:0000256" key="4">
    <source>
        <dbReference type="ARBA" id="ARBA00022824"/>
    </source>
</evidence>
<keyword evidence="6" id="KW-0445">Lipid transport</keyword>
<evidence type="ECO:0000313" key="12">
    <source>
        <dbReference type="EMBL" id="ELR13308.1"/>
    </source>
</evidence>
<dbReference type="Proteomes" id="UP000011083">
    <property type="component" value="Unassembled WGS sequence"/>
</dbReference>
<dbReference type="Gene3D" id="1.20.900.10">
    <property type="entry name" value="Dbl homology (DH) domain"/>
    <property type="match status" value="1"/>
</dbReference>
<evidence type="ECO:0000256" key="9">
    <source>
        <dbReference type="SAM" id="MobiDB-lite"/>
    </source>
</evidence>
<keyword evidence="3" id="KW-0812">Transmembrane</keyword>
<gene>
    <name evidence="12" type="ORF">ACA1_238420</name>
</gene>
<dbReference type="InterPro" id="IPR001849">
    <property type="entry name" value="PH_domain"/>
</dbReference>
<feature type="compositionally biased region" description="Low complexity" evidence="9">
    <location>
        <begin position="985"/>
        <end position="998"/>
    </location>
</feature>
<dbReference type="InterPro" id="IPR035899">
    <property type="entry name" value="DBL_dom_sf"/>
</dbReference>
<dbReference type="SUPFAM" id="SSF48065">
    <property type="entry name" value="DBL homology domain (DH-domain)"/>
    <property type="match status" value="1"/>
</dbReference>
<protein>
    <submittedName>
        <fullName evidence="12">PH domain containing protein</fullName>
    </submittedName>
</protein>
<feature type="compositionally biased region" description="Basic and acidic residues" evidence="9">
    <location>
        <begin position="45"/>
        <end position="61"/>
    </location>
</feature>
<keyword evidence="7" id="KW-0446">Lipid-binding</keyword>
<dbReference type="SMART" id="SM00325">
    <property type="entry name" value="RhoGEF"/>
    <property type="match status" value="1"/>
</dbReference>
<evidence type="ECO:0000259" key="10">
    <source>
        <dbReference type="PROSITE" id="PS50010"/>
    </source>
</evidence>
<dbReference type="Pfam" id="PF00621">
    <property type="entry name" value="RhoGEF"/>
    <property type="match status" value="1"/>
</dbReference>
<feature type="compositionally biased region" description="Low complexity" evidence="9">
    <location>
        <begin position="407"/>
        <end position="439"/>
    </location>
</feature>
<dbReference type="GO" id="GO:0005789">
    <property type="term" value="C:endoplasmic reticulum membrane"/>
    <property type="evidence" value="ECO:0007669"/>
    <property type="project" value="UniProtKB-SubCell"/>
</dbReference>
<dbReference type="KEGG" id="acan:ACA1_238420"/>
<evidence type="ECO:0000256" key="7">
    <source>
        <dbReference type="ARBA" id="ARBA00023121"/>
    </source>
</evidence>
<feature type="domain" description="DH" evidence="10">
    <location>
        <begin position="711"/>
        <end position="886"/>
    </location>
</feature>
<evidence type="ECO:0000256" key="5">
    <source>
        <dbReference type="ARBA" id="ARBA00022989"/>
    </source>
</evidence>
<feature type="region of interest" description="Disordered" evidence="9">
    <location>
        <begin position="407"/>
        <end position="470"/>
    </location>
</feature>
<feature type="compositionally biased region" description="Low complexity" evidence="9">
    <location>
        <begin position="1017"/>
        <end position="1028"/>
    </location>
</feature>